<dbReference type="Gene3D" id="3.30.530.20">
    <property type="match status" value="1"/>
</dbReference>
<dbReference type="InterPro" id="IPR023393">
    <property type="entry name" value="START-like_dom_sf"/>
</dbReference>
<protein>
    <submittedName>
        <fullName evidence="3">ATPase</fullName>
    </submittedName>
</protein>
<name>A0A3R7EX42_9ACTN</name>
<dbReference type="SUPFAM" id="SSF55961">
    <property type="entry name" value="Bet v1-like"/>
    <property type="match status" value="1"/>
</dbReference>
<accession>A0A3R7EX42</accession>
<organism evidence="3 4">
    <name type="scientific">Streptomyces xinghaiensis</name>
    <dbReference type="NCBI Taxonomy" id="1038928"/>
    <lineage>
        <taxon>Bacteria</taxon>
        <taxon>Bacillati</taxon>
        <taxon>Actinomycetota</taxon>
        <taxon>Actinomycetes</taxon>
        <taxon>Kitasatosporales</taxon>
        <taxon>Streptomycetaceae</taxon>
        <taxon>Streptomyces</taxon>
    </lineage>
</organism>
<dbReference type="Pfam" id="PF08327">
    <property type="entry name" value="AHSA1"/>
    <property type="match status" value="1"/>
</dbReference>
<sequence>MPEQTIPDVRKSVTVAATPGRCFEVFTERPADWWPPSHVLLKKERAGLAFEPGEGGRYYEWDVEGNQIDWGRILEWEPGRRLVMTWRISPSWQSIPDDEFASEIEVDFVPEGPDRTRVELAHVKLHRHGEGAENIWRALDGPSPGETLERFAALF</sequence>
<dbReference type="OrthoDB" id="268331at2"/>
<comment type="caution">
    <text evidence="3">The sequence shown here is derived from an EMBL/GenBank/DDBJ whole genome shotgun (WGS) entry which is preliminary data.</text>
</comment>
<evidence type="ECO:0000256" key="1">
    <source>
        <dbReference type="ARBA" id="ARBA00006817"/>
    </source>
</evidence>
<reference evidence="3 4" key="1">
    <citation type="journal article" date="2014" name="Genome Announc.">
        <title>Draft Genome Sequence of Streptomyces fradiae ATCC 19609, a Strain Highly Sensitive to Antibiotics.</title>
        <authorList>
            <person name="Bekker O.B."/>
            <person name="Klimina K.M."/>
            <person name="Vatlin A.A."/>
            <person name="Zakharevich N.V."/>
            <person name="Kasianov A.S."/>
            <person name="Danilenko V.N."/>
        </authorList>
    </citation>
    <scope>NUCLEOTIDE SEQUENCE [LARGE SCALE GENOMIC DNA]</scope>
    <source>
        <strain evidence="3 4">ATCC 19609</strain>
    </source>
</reference>
<evidence type="ECO:0000313" key="3">
    <source>
        <dbReference type="EMBL" id="RKM97956.1"/>
    </source>
</evidence>
<proteinExistence type="inferred from homology"/>
<dbReference type="RefSeq" id="WP_043461774.1">
    <property type="nucleotide sequence ID" value="NZ_CP134822.1"/>
</dbReference>
<feature type="domain" description="Activator of Hsp90 ATPase homologue 1/2-like C-terminal" evidence="2">
    <location>
        <begin position="17"/>
        <end position="129"/>
    </location>
</feature>
<keyword evidence="4" id="KW-1185">Reference proteome</keyword>
<gene>
    <name evidence="3" type="ORF">SFRA_005290</name>
</gene>
<comment type="similarity">
    <text evidence="1">Belongs to the AHA1 family.</text>
</comment>
<dbReference type="AlphaFoldDB" id="A0A3R7EX42"/>
<evidence type="ECO:0000259" key="2">
    <source>
        <dbReference type="Pfam" id="PF08327"/>
    </source>
</evidence>
<dbReference type="Proteomes" id="UP000028058">
    <property type="component" value="Unassembled WGS sequence"/>
</dbReference>
<dbReference type="InterPro" id="IPR013538">
    <property type="entry name" value="ASHA1/2-like_C"/>
</dbReference>
<evidence type="ECO:0000313" key="4">
    <source>
        <dbReference type="Proteomes" id="UP000028058"/>
    </source>
</evidence>
<dbReference type="EMBL" id="JNAD02000002">
    <property type="protein sequence ID" value="RKM97956.1"/>
    <property type="molecule type" value="Genomic_DNA"/>
</dbReference>
<dbReference type="CDD" id="cd08891">
    <property type="entry name" value="SRPBCC_CalC"/>
    <property type="match status" value="1"/>
</dbReference>